<dbReference type="STRING" id="945713.IALB_0920"/>
<dbReference type="PANTHER" id="PTHR10916:SF0">
    <property type="entry name" value="LARGE RIBOSOMAL SUBUNIT PROTEIN UL29C"/>
    <property type="match status" value="1"/>
</dbReference>
<accession>I0AI25</accession>
<evidence type="ECO:0000256" key="2">
    <source>
        <dbReference type="ARBA" id="ARBA00022980"/>
    </source>
</evidence>
<dbReference type="InterPro" id="IPR036049">
    <property type="entry name" value="Ribosomal_uL29_sf"/>
</dbReference>
<keyword evidence="2 5" id="KW-0689">Ribosomal protein</keyword>
<dbReference type="Proteomes" id="UP000007394">
    <property type="component" value="Chromosome"/>
</dbReference>
<keyword evidence="7" id="KW-1185">Reference proteome</keyword>
<dbReference type="InterPro" id="IPR001854">
    <property type="entry name" value="Ribosomal_uL29"/>
</dbReference>
<dbReference type="SUPFAM" id="SSF46561">
    <property type="entry name" value="Ribosomal protein L29 (L29p)"/>
    <property type="match status" value="1"/>
</dbReference>
<dbReference type="KEGG" id="ial:IALB_0920"/>
<dbReference type="FunFam" id="1.10.287.310:FF:000001">
    <property type="entry name" value="50S ribosomal protein L29"/>
    <property type="match status" value="1"/>
</dbReference>
<evidence type="ECO:0000256" key="3">
    <source>
        <dbReference type="ARBA" id="ARBA00023274"/>
    </source>
</evidence>
<dbReference type="Pfam" id="PF00831">
    <property type="entry name" value="Ribosomal_L29"/>
    <property type="match status" value="1"/>
</dbReference>
<gene>
    <name evidence="5 6" type="primary">rpmC</name>
    <name evidence="6" type="ordered locus">IALB_0920</name>
</gene>
<dbReference type="CDD" id="cd00427">
    <property type="entry name" value="Ribosomal_L29_HIP"/>
    <property type="match status" value="1"/>
</dbReference>
<protein>
    <recommendedName>
        <fullName evidence="4 5">Large ribosomal subunit protein uL29</fullName>
    </recommendedName>
</protein>
<dbReference type="Gene3D" id="1.10.287.310">
    <property type="match status" value="1"/>
</dbReference>
<dbReference type="GO" id="GO:0003735">
    <property type="term" value="F:structural constituent of ribosome"/>
    <property type="evidence" value="ECO:0007669"/>
    <property type="project" value="InterPro"/>
</dbReference>
<evidence type="ECO:0000256" key="1">
    <source>
        <dbReference type="ARBA" id="ARBA00009254"/>
    </source>
</evidence>
<comment type="similarity">
    <text evidence="1 5">Belongs to the universal ribosomal protein uL29 family.</text>
</comment>
<dbReference type="NCBIfam" id="TIGR00012">
    <property type="entry name" value="L29"/>
    <property type="match status" value="1"/>
</dbReference>
<reference evidence="6 7" key="1">
    <citation type="journal article" date="2012" name="Front. Microbiol.">
        <title>Complete genome of Ignavibacterium album, a metabolically versatile, flagellated, facultative anaerobe from the phylum Chlorobi.</title>
        <authorList>
            <person name="Liu Z."/>
            <person name="Frigaard N.-U."/>
            <person name="Vogl K."/>
            <person name="Iino T."/>
            <person name="Ohkuma M."/>
            <person name="Overmann J."/>
            <person name="Bryant D.A."/>
        </authorList>
    </citation>
    <scope>NUCLEOTIDE SEQUENCE [LARGE SCALE GENOMIC DNA]</scope>
    <source>
        <strain evidence="7">DSM 19864 / JCM 16511 / NBRC 101810 / Mat9-16</strain>
    </source>
</reference>
<dbReference type="PANTHER" id="PTHR10916">
    <property type="entry name" value="60S RIBOSOMAL PROTEIN L35/50S RIBOSOMAL PROTEIN L29"/>
    <property type="match status" value="1"/>
</dbReference>
<evidence type="ECO:0000313" key="6">
    <source>
        <dbReference type="EMBL" id="AFH48632.1"/>
    </source>
</evidence>
<dbReference type="GO" id="GO:0006412">
    <property type="term" value="P:translation"/>
    <property type="evidence" value="ECO:0007669"/>
    <property type="project" value="UniProtKB-UniRule"/>
</dbReference>
<dbReference type="HAMAP" id="MF_00374">
    <property type="entry name" value="Ribosomal_uL29"/>
    <property type="match status" value="1"/>
</dbReference>
<dbReference type="HOGENOM" id="CLU_158491_5_1_10"/>
<name>I0AI25_IGNAJ</name>
<dbReference type="OrthoDB" id="5296761at2"/>
<evidence type="ECO:0000256" key="4">
    <source>
        <dbReference type="ARBA" id="ARBA00035204"/>
    </source>
</evidence>
<evidence type="ECO:0000313" key="7">
    <source>
        <dbReference type="Proteomes" id="UP000007394"/>
    </source>
</evidence>
<evidence type="ECO:0000256" key="5">
    <source>
        <dbReference type="HAMAP-Rule" id="MF_00374"/>
    </source>
</evidence>
<dbReference type="GO" id="GO:0022625">
    <property type="term" value="C:cytosolic large ribosomal subunit"/>
    <property type="evidence" value="ECO:0007669"/>
    <property type="project" value="TreeGrafter"/>
</dbReference>
<dbReference type="AlphaFoldDB" id="I0AI25"/>
<dbReference type="EMBL" id="CP003418">
    <property type="protein sequence ID" value="AFH48632.1"/>
    <property type="molecule type" value="Genomic_DNA"/>
</dbReference>
<dbReference type="InterPro" id="IPR018254">
    <property type="entry name" value="Ribosomal_uL29_CS"/>
</dbReference>
<proteinExistence type="inferred from homology"/>
<organism evidence="6 7">
    <name type="scientific">Ignavibacterium album (strain DSM 19864 / JCM 16511 / NBRC 101810 / Mat9-16)</name>
    <dbReference type="NCBI Taxonomy" id="945713"/>
    <lineage>
        <taxon>Bacteria</taxon>
        <taxon>Pseudomonadati</taxon>
        <taxon>Ignavibacteriota</taxon>
        <taxon>Ignavibacteria</taxon>
        <taxon>Ignavibacteriales</taxon>
        <taxon>Ignavibacteriaceae</taxon>
        <taxon>Ignavibacterium</taxon>
    </lineage>
</organism>
<dbReference type="PATRIC" id="fig|945713.3.peg.925"/>
<dbReference type="RefSeq" id="WP_014559787.1">
    <property type="nucleotide sequence ID" value="NC_017464.1"/>
</dbReference>
<keyword evidence="3 5" id="KW-0687">Ribonucleoprotein</keyword>
<sequence>MKIYEIREMSTDELIKRIQEEERNLVDLRFSHHLKQLTNTAKLKLVRRDIAKMKTVLRERELKAQKEANSKTKEGAKS</sequence>
<dbReference type="InterPro" id="IPR050063">
    <property type="entry name" value="Ribosomal_protein_uL29"/>
</dbReference>
<dbReference type="PROSITE" id="PS00579">
    <property type="entry name" value="RIBOSOMAL_L29"/>
    <property type="match status" value="1"/>
</dbReference>
<dbReference type="eggNOG" id="COG0255">
    <property type="taxonomic scope" value="Bacteria"/>
</dbReference>